<name>A0AAD8PCM4_BABGI</name>
<accession>A0AAD8PCM4</accession>
<dbReference type="Proteomes" id="UP001230268">
    <property type="component" value="Unassembled WGS sequence"/>
</dbReference>
<sequence>MKNIVVAVFYMMLASIWVTSAAYTSELALCADICPYSTLVAENGVGMNRCYEACKRLIHRVKFGDVMDSTNGRVKVEAPRPSIFKRLKGGLGKTYKQNLSKGKTSSDTYPKEVSSDQTPPTTN</sequence>
<protein>
    <submittedName>
        <fullName evidence="3">Uncharacterized protein</fullName>
    </submittedName>
</protein>
<dbReference type="EMBL" id="JAVEPI010000004">
    <property type="protein sequence ID" value="KAK1442173.1"/>
    <property type="molecule type" value="Genomic_DNA"/>
</dbReference>
<reference evidence="3" key="1">
    <citation type="submission" date="2023-08" db="EMBL/GenBank/DDBJ databases">
        <title>Draft sequence of the Babesia gibsoni genome.</title>
        <authorList>
            <person name="Yamagishi J.Y."/>
            <person name="Xuan X.X."/>
        </authorList>
    </citation>
    <scope>NUCLEOTIDE SEQUENCE</scope>
    <source>
        <strain evidence="3">Azabu</strain>
    </source>
</reference>
<dbReference type="AlphaFoldDB" id="A0AAD8PCM4"/>
<comment type="caution">
    <text evidence="3">The sequence shown here is derived from an EMBL/GenBank/DDBJ whole genome shotgun (WGS) entry which is preliminary data.</text>
</comment>
<keyword evidence="4" id="KW-1185">Reference proteome</keyword>
<organism evidence="3 4">
    <name type="scientific">Babesia gibsoni</name>
    <dbReference type="NCBI Taxonomy" id="33632"/>
    <lineage>
        <taxon>Eukaryota</taxon>
        <taxon>Sar</taxon>
        <taxon>Alveolata</taxon>
        <taxon>Apicomplexa</taxon>
        <taxon>Aconoidasida</taxon>
        <taxon>Piroplasmida</taxon>
        <taxon>Babesiidae</taxon>
        <taxon>Babesia</taxon>
    </lineage>
</organism>
<feature type="signal peptide" evidence="2">
    <location>
        <begin position="1"/>
        <end position="21"/>
    </location>
</feature>
<proteinExistence type="predicted"/>
<feature type="chain" id="PRO_5041946150" evidence="2">
    <location>
        <begin position="22"/>
        <end position="123"/>
    </location>
</feature>
<keyword evidence="2" id="KW-0732">Signal</keyword>
<evidence type="ECO:0000256" key="1">
    <source>
        <dbReference type="SAM" id="MobiDB-lite"/>
    </source>
</evidence>
<evidence type="ECO:0000256" key="2">
    <source>
        <dbReference type="SAM" id="SignalP"/>
    </source>
</evidence>
<feature type="region of interest" description="Disordered" evidence="1">
    <location>
        <begin position="94"/>
        <end position="123"/>
    </location>
</feature>
<feature type="compositionally biased region" description="Polar residues" evidence="1">
    <location>
        <begin position="95"/>
        <end position="108"/>
    </location>
</feature>
<evidence type="ECO:0000313" key="4">
    <source>
        <dbReference type="Proteomes" id="UP001230268"/>
    </source>
</evidence>
<gene>
    <name evidence="3" type="ORF">BgAZ_402030</name>
</gene>
<evidence type="ECO:0000313" key="3">
    <source>
        <dbReference type="EMBL" id="KAK1442173.1"/>
    </source>
</evidence>